<evidence type="ECO:0000259" key="2">
    <source>
        <dbReference type="Pfam" id="PF00753"/>
    </source>
</evidence>
<dbReference type="PANTHER" id="PTHR13754:SF18">
    <property type="entry name" value="7,8-DIHYDROPTERIN-6-METHYL-4-(BETA-D-RIBOFURANOSYL)-AMINOBENZENE-5'-PHOSPHATE SYNTHASE"/>
    <property type="match status" value="1"/>
</dbReference>
<dbReference type="InterPro" id="IPR052926">
    <property type="entry name" value="Metallo-beta-lactamase_dom"/>
</dbReference>
<dbReference type="InterPro" id="IPR041712">
    <property type="entry name" value="DHPS-like_MBL-fold"/>
</dbReference>
<evidence type="ECO:0000313" key="4">
    <source>
        <dbReference type="Proteomes" id="UP000623842"/>
    </source>
</evidence>
<dbReference type="InterPro" id="IPR001279">
    <property type="entry name" value="Metallo-B-lactamas"/>
</dbReference>
<keyword evidence="1" id="KW-0732">Signal</keyword>
<organism evidence="3 4">
    <name type="scientific">Thalassotalea marina</name>
    <dbReference type="NCBI Taxonomy" id="1673741"/>
    <lineage>
        <taxon>Bacteria</taxon>
        <taxon>Pseudomonadati</taxon>
        <taxon>Pseudomonadota</taxon>
        <taxon>Gammaproteobacteria</taxon>
        <taxon>Alteromonadales</taxon>
        <taxon>Colwelliaceae</taxon>
        <taxon>Thalassotalea</taxon>
    </lineage>
</organism>
<accession>A0A919EMA1</accession>
<dbReference type="AlphaFoldDB" id="A0A919EMA1"/>
<sequence length="319" mass="34955">MNVFKLVIASLWALFAITPKVEASTANLYQVKSLKITTLSTMLANRGIGEWGYSALVEVDGRKILFDTGNRPQTVLQNVNDLKIDLSDVYDVILSHNHGDHTGGLVTLREHFAQLNPKALSNIHVGKGIFEKRAGRENSMLAMKKSLEQQGVTFSEYSKVTEIFPGVWLTGNVKRIHSERNWSGNGKIVTDHGHIEDNIPEDMSLVINTEDGFVLIAGCGHAGIINTMEHIVNNIHSNVISTAIGGFHLMNADDSHLAWTADKLKQFGLKNMMGAHCTGINSLYTLRSLLKSDRQHMVVGAVGDSFTLKDGVKAAAIAR</sequence>
<proteinExistence type="predicted"/>
<reference evidence="3" key="1">
    <citation type="journal article" date="2014" name="Int. J. Syst. Evol. Microbiol.">
        <title>Complete genome sequence of Corynebacterium casei LMG S-19264T (=DSM 44701T), isolated from a smear-ripened cheese.</title>
        <authorList>
            <consortium name="US DOE Joint Genome Institute (JGI-PGF)"/>
            <person name="Walter F."/>
            <person name="Albersmeier A."/>
            <person name="Kalinowski J."/>
            <person name="Ruckert C."/>
        </authorList>
    </citation>
    <scope>NUCLEOTIDE SEQUENCE</scope>
    <source>
        <strain evidence="3">KCTC 42731</strain>
    </source>
</reference>
<evidence type="ECO:0000256" key="1">
    <source>
        <dbReference type="SAM" id="SignalP"/>
    </source>
</evidence>
<dbReference type="Proteomes" id="UP000623842">
    <property type="component" value="Unassembled WGS sequence"/>
</dbReference>
<name>A0A919EMA1_9GAMM</name>
<protein>
    <submittedName>
        <fullName evidence="3">MBL fold metallo-hydrolase</fullName>
    </submittedName>
</protein>
<dbReference type="Pfam" id="PF00753">
    <property type="entry name" value="Lactamase_B"/>
    <property type="match status" value="1"/>
</dbReference>
<feature type="chain" id="PRO_5036721438" evidence="1">
    <location>
        <begin position="24"/>
        <end position="319"/>
    </location>
</feature>
<dbReference type="Gene3D" id="3.60.15.10">
    <property type="entry name" value="Ribonuclease Z/Hydroxyacylglutathione hydrolase-like"/>
    <property type="match status" value="1"/>
</dbReference>
<evidence type="ECO:0000313" key="3">
    <source>
        <dbReference type="EMBL" id="GHF94597.1"/>
    </source>
</evidence>
<keyword evidence="4" id="KW-1185">Reference proteome</keyword>
<dbReference type="SUPFAM" id="SSF56281">
    <property type="entry name" value="Metallo-hydrolase/oxidoreductase"/>
    <property type="match status" value="1"/>
</dbReference>
<dbReference type="CDD" id="cd07713">
    <property type="entry name" value="DHPS-like_MBL-fold"/>
    <property type="match status" value="1"/>
</dbReference>
<dbReference type="InterPro" id="IPR036866">
    <property type="entry name" value="RibonucZ/Hydroxyglut_hydro"/>
</dbReference>
<feature type="domain" description="Metallo-beta-lactamase" evidence="2">
    <location>
        <begin position="53"/>
        <end position="112"/>
    </location>
</feature>
<comment type="caution">
    <text evidence="3">The sequence shown here is derived from an EMBL/GenBank/DDBJ whole genome shotgun (WGS) entry which is preliminary data.</text>
</comment>
<dbReference type="GO" id="GO:0016740">
    <property type="term" value="F:transferase activity"/>
    <property type="evidence" value="ECO:0007669"/>
    <property type="project" value="TreeGrafter"/>
</dbReference>
<dbReference type="RefSeq" id="WP_189770747.1">
    <property type="nucleotide sequence ID" value="NZ_BNCK01000005.1"/>
</dbReference>
<dbReference type="PANTHER" id="PTHR13754">
    <property type="entry name" value="METALLO-BETA-LACTAMASE SUPERFAMILY PROTEIN"/>
    <property type="match status" value="1"/>
</dbReference>
<gene>
    <name evidence="3" type="ORF">GCM10017161_23560</name>
</gene>
<feature type="signal peptide" evidence="1">
    <location>
        <begin position="1"/>
        <end position="23"/>
    </location>
</feature>
<reference evidence="3" key="2">
    <citation type="submission" date="2020-09" db="EMBL/GenBank/DDBJ databases">
        <authorList>
            <person name="Sun Q."/>
            <person name="Kim S."/>
        </authorList>
    </citation>
    <scope>NUCLEOTIDE SEQUENCE</scope>
    <source>
        <strain evidence="3">KCTC 42731</strain>
    </source>
</reference>
<dbReference type="EMBL" id="BNCK01000005">
    <property type="protein sequence ID" value="GHF94597.1"/>
    <property type="molecule type" value="Genomic_DNA"/>
</dbReference>